<dbReference type="PANTHER" id="PTHR31284:SF10">
    <property type="entry name" value="ACID PHOSPHATASE-LIKE PROTEIN"/>
    <property type="match status" value="1"/>
</dbReference>
<dbReference type="RefSeq" id="WP_214113391.1">
    <property type="nucleotide sequence ID" value="NZ_JAHCTB010000004.1"/>
</dbReference>
<feature type="chain" id="PRO_5046898148" description="5'-nucleotidase, lipoprotein e(P4) family" evidence="2">
    <location>
        <begin position="19"/>
        <end position="278"/>
    </location>
</feature>
<feature type="signal peptide" evidence="2">
    <location>
        <begin position="1"/>
        <end position="18"/>
    </location>
</feature>
<evidence type="ECO:0000256" key="1">
    <source>
        <dbReference type="ARBA" id="ARBA00022729"/>
    </source>
</evidence>
<proteinExistence type="predicted"/>
<evidence type="ECO:0000313" key="4">
    <source>
        <dbReference type="Proteomes" id="UP001297092"/>
    </source>
</evidence>
<dbReference type="SFLD" id="SFLDS00003">
    <property type="entry name" value="Haloacid_Dehalogenase"/>
    <property type="match status" value="1"/>
</dbReference>
<reference evidence="3 4" key="1">
    <citation type="submission" date="2021-05" db="EMBL/GenBank/DDBJ databases">
        <title>Aequorivita echinoideorum JCM 30378 genome.</title>
        <authorList>
            <person name="Zhang H."/>
            <person name="Li C."/>
        </authorList>
    </citation>
    <scope>NUCLEOTIDE SEQUENCE [LARGE SCALE GENOMIC DNA]</scope>
    <source>
        <strain evidence="3 4">JCM30378</strain>
    </source>
</reference>
<protein>
    <recommendedName>
        <fullName evidence="5">5'-nucleotidase, lipoprotein e(P4) family</fullName>
    </recommendedName>
</protein>
<organism evidence="3 4">
    <name type="scientific">Aequorivita echinoideorum</name>
    <dbReference type="NCBI Taxonomy" id="1549647"/>
    <lineage>
        <taxon>Bacteria</taxon>
        <taxon>Pseudomonadati</taxon>
        <taxon>Bacteroidota</taxon>
        <taxon>Flavobacteriia</taxon>
        <taxon>Flavobacteriales</taxon>
        <taxon>Flavobacteriaceae</taxon>
        <taxon>Aequorivita</taxon>
    </lineage>
</organism>
<dbReference type="InterPro" id="IPR006423">
    <property type="entry name" value="Lipo_e_P4"/>
</dbReference>
<gene>
    <name evidence="3" type="ORF">KIV10_10065</name>
</gene>
<dbReference type="Proteomes" id="UP001297092">
    <property type="component" value="Unassembled WGS sequence"/>
</dbReference>
<comment type="caution">
    <text evidence="3">The sequence shown here is derived from an EMBL/GenBank/DDBJ whole genome shotgun (WGS) entry which is preliminary data.</text>
</comment>
<dbReference type="PROSITE" id="PS51257">
    <property type="entry name" value="PROKAR_LIPOPROTEIN"/>
    <property type="match status" value="1"/>
</dbReference>
<dbReference type="PANTHER" id="PTHR31284">
    <property type="entry name" value="ACID PHOSPHATASE-LIKE PROTEIN"/>
    <property type="match status" value="1"/>
</dbReference>
<name>A0ABS5S5M9_9FLAO</name>
<dbReference type="Gene3D" id="3.40.50.1000">
    <property type="entry name" value="HAD superfamily/HAD-like"/>
    <property type="match status" value="1"/>
</dbReference>
<evidence type="ECO:0008006" key="5">
    <source>
        <dbReference type="Google" id="ProtNLM"/>
    </source>
</evidence>
<dbReference type="InterPro" id="IPR023214">
    <property type="entry name" value="HAD_sf"/>
</dbReference>
<dbReference type="SFLD" id="SFLDG01125">
    <property type="entry name" value="C1.1:_Acid_Phosphatase_Like"/>
    <property type="match status" value="1"/>
</dbReference>
<keyword evidence="4" id="KW-1185">Reference proteome</keyword>
<dbReference type="PIRSF" id="PIRSF019271">
    <property type="entry name" value="Acid_Ptase_C"/>
    <property type="match status" value="1"/>
</dbReference>
<dbReference type="EMBL" id="JAHCTB010000004">
    <property type="protein sequence ID" value="MBT0608528.1"/>
    <property type="molecule type" value="Genomic_DNA"/>
</dbReference>
<dbReference type="Pfam" id="PF03767">
    <property type="entry name" value="Acid_phosphat_B"/>
    <property type="match status" value="1"/>
</dbReference>
<dbReference type="SUPFAM" id="SSF56784">
    <property type="entry name" value="HAD-like"/>
    <property type="match status" value="1"/>
</dbReference>
<accession>A0ABS5S5M9</accession>
<dbReference type="InterPro" id="IPR005519">
    <property type="entry name" value="Acid_phosphat_B-like"/>
</dbReference>
<evidence type="ECO:0000313" key="3">
    <source>
        <dbReference type="EMBL" id="MBT0608528.1"/>
    </source>
</evidence>
<dbReference type="InterPro" id="IPR036412">
    <property type="entry name" value="HAD-like_sf"/>
</dbReference>
<sequence>MKSILYSLFIAIFFLASCGTTKEKANSSLHSHENLNATLWMQTSVEYKMLCEQIYKLATTQMLENLNDKSISAALEQSENFINLPPAVIVDVDETILDNSPFEARSIKNGAGYTDTAWKSWVNEKKAKPISGAKDFVETAKENGITVFYVSNRELKDPTLENLQKEIDPNILAENILLKNEKPEWTSDKTSRRKLISEKYRIILLVGDDYNDFVFLGKENPVQRKQLAEEQMKNWGKNWIILPNPTYGSFENALLDYRHDRNEAEQFFKKLEYLNTSE</sequence>
<keyword evidence="1 2" id="KW-0732">Signal</keyword>
<evidence type="ECO:0000256" key="2">
    <source>
        <dbReference type="SAM" id="SignalP"/>
    </source>
</evidence>